<dbReference type="CDD" id="cd09172">
    <property type="entry name" value="PLDc_Nuc_like_unchar1_1"/>
    <property type="match status" value="1"/>
</dbReference>
<comment type="function">
    <text evidence="2">Could be a virulence factor.</text>
</comment>
<evidence type="ECO:0000256" key="7">
    <source>
        <dbReference type="ARBA" id="ARBA00022525"/>
    </source>
</evidence>
<dbReference type="AlphaFoldDB" id="A0A271LK93"/>
<comment type="catalytic activity">
    <reaction evidence="1">
        <text>a 1,2-diacyl-sn-glycero-3-phosphocholine + H2O = a 1,2-diacyl-sn-glycero-3-phosphate + choline + H(+)</text>
        <dbReference type="Rhea" id="RHEA:14445"/>
        <dbReference type="ChEBI" id="CHEBI:15354"/>
        <dbReference type="ChEBI" id="CHEBI:15377"/>
        <dbReference type="ChEBI" id="CHEBI:15378"/>
        <dbReference type="ChEBI" id="CHEBI:57643"/>
        <dbReference type="ChEBI" id="CHEBI:58608"/>
        <dbReference type="EC" id="3.1.4.4"/>
    </reaction>
</comment>
<feature type="domain" description="PLD phosphodiesterase" evidence="12">
    <location>
        <begin position="460"/>
        <end position="491"/>
    </location>
</feature>
<evidence type="ECO:0000313" key="13">
    <source>
        <dbReference type="EMBL" id="PAQ07618.1"/>
    </source>
</evidence>
<keyword evidence="10" id="KW-0443">Lipid metabolism</keyword>
<dbReference type="GO" id="GO:0016891">
    <property type="term" value="F:RNA endonuclease activity producing 5'-phosphomonoesters, hydrolytic mechanism"/>
    <property type="evidence" value="ECO:0007669"/>
    <property type="project" value="TreeGrafter"/>
</dbReference>
<keyword evidence="9" id="KW-0442">Lipid degradation</keyword>
<proteinExistence type="inferred from homology"/>
<dbReference type="PANTHER" id="PTHR43856:SF1">
    <property type="entry name" value="MITOCHONDRIAL CARDIOLIPIN HYDROLASE"/>
    <property type="match status" value="1"/>
</dbReference>
<dbReference type="InterPro" id="IPR051406">
    <property type="entry name" value="PLD_domain"/>
</dbReference>
<dbReference type="PROSITE" id="PS50035">
    <property type="entry name" value="PLD"/>
    <property type="match status" value="1"/>
</dbReference>
<dbReference type="CDD" id="cd09173">
    <property type="entry name" value="PLDc_Nuc_like_unchar1_2"/>
    <property type="match status" value="1"/>
</dbReference>
<accession>A0A271LK93</accession>
<dbReference type="GO" id="GO:0004630">
    <property type="term" value="F:phospholipase D activity"/>
    <property type="evidence" value="ECO:0007669"/>
    <property type="project" value="UniProtKB-EC"/>
</dbReference>
<comment type="subcellular location">
    <subcellularLocation>
        <location evidence="3">Secreted</location>
    </subcellularLocation>
</comment>
<evidence type="ECO:0000256" key="8">
    <source>
        <dbReference type="ARBA" id="ARBA00022801"/>
    </source>
</evidence>
<gene>
    <name evidence="13" type="ORF">CIT26_19985</name>
</gene>
<comment type="similarity">
    <text evidence="4">Belongs to the phospholipase D family.</text>
</comment>
<dbReference type="InterPro" id="IPR001736">
    <property type="entry name" value="PLipase_D/transphosphatidylase"/>
</dbReference>
<dbReference type="Pfam" id="PF13091">
    <property type="entry name" value="PLDc_2"/>
    <property type="match status" value="2"/>
</dbReference>
<keyword evidence="7" id="KW-0964">Secreted</keyword>
<dbReference type="Proteomes" id="UP000216442">
    <property type="component" value="Unassembled WGS sequence"/>
</dbReference>
<protein>
    <recommendedName>
        <fullName evidence="6">Phospholipase D</fullName>
        <ecNumber evidence="5">3.1.4.4</ecNumber>
    </recommendedName>
    <alternativeName>
        <fullName evidence="11">Choline phosphatase</fullName>
    </alternativeName>
</protein>
<sequence length="570" mass="63118">MAGEFQVSGKNSAALFSLKLHRGDGMALIAMNWKEGKPPKEFVGFAIEYKEPGGDRFYALKNRIAFPGLGGKVDPNRMSTLRSPIQKFRWVHFPRDAELKGEFVYRVSPVFMNKQDELSYGEQQHAAIELRRETYPGQLNITYTRGFVSSQAFVDRYESAGKISTLLPKSAAKGLSFVPTHPKAIAALAWMGFEARHAILEALDQAIAAGAEVRVVAYDLSEPDVVSRLEKLGNKLMIIIDDSPEHKKSGSGENQAAERLAQTAGANNVKRQHMGSLQHNKTIVINGPNLQKVVCGSTNFTWRGFFVQSNNALVVDGATAVQSYLLAFDGYWASDDREVFGGLASAEWADLGLAGIDAKVTFSPHSSDNALLDNVAADIGETKSSLFFSLAFLHQTPGSVTEAIKRVVKDKEIFVYGISDKEVGGIDVQLPDGKVAPVFPAELAENLPEPFKKEPTAGNVGTRMHHKFIVIDFDKPTARVYTGSYNFSDPADRKNGENLVLFKDRRVAVSYMIEAIRIFDHYHFRIAQKKAATAKTKLQLAKPPRTKGEKPWWAEDYEVTRKIKDRLLFA</sequence>
<evidence type="ECO:0000256" key="1">
    <source>
        <dbReference type="ARBA" id="ARBA00000798"/>
    </source>
</evidence>
<evidence type="ECO:0000313" key="14">
    <source>
        <dbReference type="Proteomes" id="UP000216442"/>
    </source>
</evidence>
<evidence type="ECO:0000256" key="5">
    <source>
        <dbReference type="ARBA" id="ARBA00012027"/>
    </source>
</evidence>
<comment type="caution">
    <text evidence="13">The sequence shown here is derived from an EMBL/GenBank/DDBJ whole genome shotgun (WGS) entry which is preliminary data.</text>
</comment>
<evidence type="ECO:0000256" key="9">
    <source>
        <dbReference type="ARBA" id="ARBA00022963"/>
    </source>
</evidence>
<evidence type="ECO:0000256" key="11">
    <source>
        <dbReference type="ARBA" id="ARBA00029594"/>
    </source>
</evidence>
<evidence type="ECO:0000256" key="3">
    <source>
        <dbReference type="ARBA" id="ARBA00004613"/>
    </source>
</evidence>
<evidence type="ECO:0000256" key="10">
    <source>
        <dbReference type="ARBA" id="ARBA00023098"/>
    </source>
</evidence>
<dbReference type="GO" id="GO:0005576">
    <property type="term" value="C:extracellular region"/>
    <property type="evidence" value="ECO:0007669"/>
    <property type="project" value="UniProtKB-SubCell"/>
</dbReference>
<evidence type="ECO:0000256" key="2">
    <source>
        <dbReference type="ARBA" id="ARBA00003145"/>
    </source>
</evidence>
<dbReference type="GO" id="GO:0006793">
    <property type="term" value="P:phosphorus metabolic process"/>
    <property type="evidence" value="ECO:0007669"/>
    <property type="project" value="UniProtKB-ARBA"/>
</dbReference>
<dbReference type="EMBL" id="NPKJ01000057">
    <property type="protein sequence ID" value="PAQ07618.1"/>
    <property type="molecule type" value="Genomic_DNA"/>
</dbReference>
<name>A0A271LK93_9HYPH</name>
<dbReference type="OrthoDB" id="9789376at2"/>
<reference evidence="13 14" key="1">
    <citation type="submission" date="2017-08" db="EMBL/GenBank/DDBJ databases">
        <title>Mesorhizobium wenxinae sp. nov., a novel rhizobial species isolated from root nodules of chickpea (Cicer arietinum L.).</title>
        <authorList>
            <person name="Zhang J."/>
        </authorList>
    </citation>
    <scope>NUCLEOTIDE SEQUENCE [LARGE SCALE GENOMIC DNA]</scope>
    <source>
        <strain evidence="13 14">SDW018</strain>
    </source>
</reference>
<dbReference type="InterPro" id="IPR025202">
    <property type="entry name" value="PLD-like_dom"/>
</dbReference>
<dbReference type="RefSeq" id="WP_095494201.1">
    <property type="nucleotide sequence ID" value="NZ_NPKJ01000057.1"/>
</dbReference>
<dbReference type="Gene3D" id="3.30.870.10">
    <property type="entry name" value="Endonuclease Chain A"/>
    <property type="match status" value="2"/>
</dbReference>
<dbReference type="PANTHER" id="PTHR43856">
    <property type="entry name" value="CARDIOLIPIN HYDROLASE"/>
    <property type="match status" value="1"/>
</dbReference>
<keyword evidence="8" id="KW-0378">Hydrolase</keyword>
<dbReference type="GO" id="GO:0016042">
    <property type="term" value="P:lipid catabolic process"/>
    <property type="evidence" value="ECO:0007669"/>
    <property type="project" value="UniProtKB-KW"/>
</dbReference>
<dbReference type="SUPFAM" id="SSF56024">
    <property type="entry name" value="Phospholipase D/nuclease"/>
    <property type="match status" value="2"/>
</dbReference>
<organism evidence="13 14">
    <name type="scientific">Mesorhizobium temperatum</name>
    <dbReference type="NCBI Taxonomy" id="241416"/>
    <lineage>
        <taxon>Bacteria</taxon>
        <taxon>Pseudomonadati</taxon>
        <taxon>Pseudomonadota</taxon>
        <taxon>Alphaproteobacteria</taxon>
        <taxon>Hyphomicrobiales</taxon>
        <taxon>Phyllobacteriaceae</taxon>
        <taxon>Mesorhizobium</taxon>
    </lineage>
</organism>
<dbReference type="EC" id="3.1.4.4" evidence="5"/>
<keyword evidence="14" id="KW-1185">Reference proteome</keyword>
<evidence type="ECO:0000256" key="4">
    <source>
        <dbReference type="ARBA" id="ARBA00008664"/>
    </source>
</evidence>
<evidence type="ECO:0000256" key="6">
    <source>
        <dbReference type="ARBA" id="ARBA00018392"/>
    </source>
</evidence>
<evidence type="ECO:0000259" key="12">
    <source>
        <dbReference type="PROSITE" id="PS50035"/>
    </source>
</evidence>